<dbReference type="SUPFAM" id="SSF48452">
    <property type="entry name" value="TPR-like"/>
    <property type="match status" value="1"/>
</dbReference>
<name>A0A2N5DHZ6_9CAUL</name>
<keyword evidence="4 8" id="KW-0732">Signal</keyword>
<dbReference type="InterPro" id="IPR057556">
    <property type="entry name" value="TPR_Slam"/>
</dbReference>
<proteinExistence type="inferred from homology"/>
<evidence type="ECO:0000256" key="7">
    <source>
        <dbReference type="ARBA" id="ARBA00023609"/>
    </source>
</evidence>
<evidence type="ECO:0000256" key="3">
    <source>
        <dbReference type="ARBA" id="ARBA00022692"/>
    </source>
</evidence>
<comment type="similarity">
    <text evidence="7">Belongs to the Slam family.</text>
</comment>
<dbReference type="InterPro" id="IPR011990">
    <property type="entry name" value="TPR-like_helical_dom_sf"/>
</dbReference>
<dbReference type="Pfam" id="PF24575">
    <property type="entry name" value="TPR_Slam"/>
    <property type="match status" value="1"/>
</dbReference>
<feature type="chain" id="PRO_5015008406" evidence="8">
    <location>
        <begin position="33"/>
        <end position="498"/>
    </location>
</feature>
<gene>
    <name evidence="11" type="ORF">SGCZBJ_10490</name>
</gene>
<keyword evidence="5" id="KW-0472">Membrane</keyword>
<evidence type="ECO:0000256" key="8">
    <source>
        <dbReference type="SAM" id="SignalP"/>
    </source>
</evidence>
<evidence type="ECO:0000256" key="6">
    <source>
        <dbReference type="ARBA" id="ARBA00023237"/>
    </source>
</evidence>
<keyword evidence="12" id="KW-1185">Reference proteome</keyword>
<evidence type="ECO:0000256" key="5">
    <source>
        <dbReference type="ARBA" id="ARBA00023136"/>
    </source>
</evidence>
<dbReference type="InterPro" id="IPR007655">
    <property type="entry name" value="Slam_C"/>
</dbReference>
<dbReference type="EMBL" id="PJRS01000019">
    <property type="protein sequence ID" value="PLR25645.1"/>
    <property type="molecule type" value="Genomic_DNA"/>
</dbReference>
<dbReference type="AlphaFoldDB" id="A0A2N5DHZ6"/>
<dbReference type="OrthoDB" id="7525402at2"/>
<protein>
    <submittedName>
        <fullName evidence="11">Uncharacterized protein</fullName>
    </submittedName>
</protein>
<dbReference type="Pfam" id="PF04575">
    <property type="entry name" value="SlipAM"/>
    <property type="match status" value="1"/>
</dbReference>
<evidence type="ECO:0000259" key="9">
    <source>
        <dbReference type="Pfam" id="PF04575"/>
    </source>
</evidence>
<feature type="domain" description="Surface lipoprotein assembly modifier N-terminal TPR repeats region" evidence="10">
    <location>
        <begin position="81"/>
        <end position="171"/>
    </location>
</feature>
<keyword evidence="3" id="KW-0812">Transmembrane</keyword>
<feature type="signal peptide" evidence="8">
    <location>
        <begin position="1"/>
        <end position="32"/>
    </location>
</feature>
<dbReference type="Gene3D" id="1.25.40.10">
    <property type="entry name" value="Tetratricopeptide repeat domain"/>
    <property type="match status" value="1"/>
</dbReference>
<accession>A0A2N5DHZ6</accession>
<organism evidence="11 12">
    <name type="scientific">Caulobacter zeae</name>
    <dbReference type="NCBI Taxonomy" id="2055137"/>
    <lineage>
        <taxon>Bacteria</taxon>
        <taxon>Pseudomonadati</taxon>
        <taxon>Pseudomonadota</taxon>
        <taxon>Alphaproteobacteria</taxon>
        <taxon>Caulobacterales</taxon>
        <taxon>Caulobacteraceae</taxon>
        <taxon>Caulobacter</taxon>
    </lineage>
</organism>
<keyword evidence="6" id="KW-0998">Cell outer membrane</keyword>
<evidence type="ECO:0000313" key="12">
    <source>
        <dbReference type="Proteomes" id="UP000234479"/>
    </source>
</evidence>
<keyword evidence="2" id="KW-1134">Transmembrane beta strand</keyword>
<comment type="subcellular location">
    <subcellularLocation>
        <location evidence="1">Cell outer membrane</location>
        <topology evidence="1">Multi-pass membrane protein</topology>
    </subcellularLocation>
</comment>
<comment type="caution">
    <text evidence="11">The sequence shown here is derived from an EMBL/GenBank/DDBJ whole genome shotgun (WGS) entry which is preliminary data.</text>
</comment>
<reference evidence="11 12" key="1">
    <citation type="submission" date="2017-12" db="EMBL/GenBank/DDBJ databases">
        <title>The genome sequence of Caulobacter sp. 410.</title>
        <authorList>
            <person name="Gao J."/>
            <person name="Mao X."/>
            <person name="Sun J."/>
        </authorList>
    </citation>
    <scope>NUCLEOTIDE SEQUENCE [LARGE SCALE GENOMIC DNA]</scope>
    <source>
        <strain evidence="11 12">410</strain>
    </source>
</reference>
<evidence type="ECO:0000313" key="11">
    <source>
        <dbReference type="EMBL" id="PLR25645.1"/>
    </source>
</evidence>
<dbReference type="Proteomes" id="UP000234479">
    <property type="component" value="Unassembled WGS sequence"/>
</dbReference>
<dbReference type="GO" id="GO:0009279">
    <property type="term" value="C:cell outer membrane"/>
    <property type="evidence" value="ECO:0007669"/>
    <property type="project" value="UniProtKB-SubCell"/>
</dbReference>
<evidence type="ECO:0000256" key="1">
    <source>
        <dbReference type="ARBA" id="ARBA00004571"/>
    </source>
</evidence>
<evidence type="ECO:0000259" key="10">
    <source>
        <dbReference type="Pfam" id="PF24575"/>
    </source>
</evidence>
<evidence type="ECO:0000256" key="2">
    <source>
        <dbReference type="ARBA" id="ARBA00022452"/>
    </source>
</evidence>
<dbReference type="RefSeq" id="WP_101717953.1">
    <property type="nucleotide sequence ID" value="NZ_PJRS01000019.1"/>
</dbReference>
<feature type="domain" description="Surface lipoprotein assembly modifier C-terminal" evidence="9">
    <location>
        <begin position="205"/>
        <end position="498"/>
    </location>
</feature>
<evidence type="ECO:0000256" key="4">
    <source>
        <dbReference type="ARBA" id="ARBA00022729"/>
    </source>
</evidence>
<sequence length="498" mass="54669">MNRSSVPPRFPFRAAAGCAAFVVLALAGAARAQVDDDTRLRLDQDLSRRAAEREAKTLQETAPDVLVIDGQAYTVGPGADDVGKALYLSLARRQWGDARRFLKAYLALPERDQMLVCYAQGQLARQDGDLRAAERSFRQLLVLQPGFMPGRIELARVLFENQRDREAEAAFRAVLADMPKDDARAVGVRRSVESFLAALKRRRAWTGQVALGPGWNSNVNQASGSYACLLPGPEGICFFDRKTPDPVSAATVSFETVLNRRLPLRGSGGLTFRGMAYGELYPEEGRYNQATFVAQAGLDYRTARLAFGVAPSLDVGTMGAERLYEAPGLHAEVNRTLGASTVVKLEGDYKVMRYSRTAFAALDGDQASLFLTAWRGLAGGWTVFGGADLLDKDADRAVNAYRQAGLRLGVATPTMKGLNATLFASARRKRWDAVNETLEARRRDDEQSFTAILRAPRWKTQGGFTPSLTVQYAKVASSIDWLFSYEKTAASLKLERVF</sequence>